<reference evidence="3" key="1">
    <citation type="submission" date="2020-12" db="EMBL/GenBank/DDBJ databases">
        <title>Vagococcus allomyrinae sp. nov. and Enterococcus lavae sp. nov., isolated from the larvae of Allomyrina dichotoma.</title>
        <authorList>
            <person name="Lee S.D."/>
        </authorList>
    </citation>
    <scope>NUCLEOTIDE SEQUENCE</scope>
    <source>
        <strain evidence="3">BWB3-3</strain>
    </source>
</reference>
<evidence type="ECO:0000259" key="2">
    <source>
        <dbReference type="PROSITE" id="PS51186"/>
    </source>
</evidence>
<dbReference type="InterPro" id="IPR016181">
    <property type="entry name" value="Acyl_CoA_acyltransferase"/>
</dbReference>
<keyword evidence="4" id="KW-1185">Reference proteome</keyword>
<feature type="domain" description="N-acetyltransferase" evidence="2">
    <location>
        <begin position="1"/>
        <end position="149"/>
    </location>
</feature>
<dbReference type="PANTHER" id="PTHR13947:SF37">
    <property type="entry name" value="LD18367P"/>
    <property type="match status" value="1"/>
</dbReference>
<organism evidence="3 4">
    <name type="scientific">Vagococcus allomyrinae</name>
    <dbReference type="NCBI Taxonomy" id="2794353"/>
    <lineage>
        <taxon>Bacteria</taxon>
        <taxon>Bacillati</taxon>
        <taxon>Bacillota</taxon>
        <taxon>Bacilli</taxon>
        <taxon>Lactobacillales</taxon>
        <taxon>Enterococcaceae</taxon>
        <taxon>Vagococcus</taxon>
    </lineage>
</organism>
<dbReference type="RefSeq" id="WP_209530673.1">
    <property type="nucleotide sequence ID" value="NZ_JAEEGA010000013.1"/>
</dbReference>
<name>A0A940STB2_9ENTE</name>
<proteinExistence type="predicted"/>
<dbReference type="Pfam" id="PF00583">
    <property type="entry name" value="Acetyltransf_1"/>
    <property type="match status" value="1"/>
</dbReference>
<dbReference type="AlphaFoldDB" id="A0A940STB2"/>
<dbReference type="GO" id="GO:0008080">
    <property type="term" value="F:N-acetyltransferase activity"/>
    <property type="evidence" value="ECO:0007669"/>
    <property type="project" value="InterPro"/>
</dbReference>
<accession>A0A940STB2</accession>
<sequence length="149" mass="16989">MEIVIAELEDLAELSQLFDEYRVFYQQESDLAGGEAFLRQRMENQESYIWLAILDEQVVGFTQLYPCFSSVSLASQWLLNDLYVSPKARRQGVAQGLIEEVLAFSQGMASKGVLLETAATNLPAQSLYEKIGFVREKNYQFFYSTESDD</sequence>
<evidence type="ECO:0000313" key="3">
    <source>
        <dbReference type="EMBL" id="MBP1042942.1"/>
    </source>
</evidence>
<dbReference type="InterPro" id="IPR000182">
    <property type="entry name" value="GNAT_dom"/>
</dbReference>
<comment type="caution">
    <text evidence="3">The sequence shown here is derived from an EMBL/GenBank/DDBJ whole genome shotgun (WGS) entry which is preliminary data.</text>
</comment>
<dbReference type="EMBL" id="JAEEGA010000013">
    <property type="protein sequence ID" value="MBP1042942.1"/>
    <property type="molecule type" value="Genomic_DNA"/>
</dbReference>
<dbReference type="PROSITE" id="PS51186">
    <property type="entry name" value="GNAT"/>
    <property type="match status" value="1"/>
</dbReference>
<dbReference type="Proteomes" id="UP000674938">
    <property type="component" value="Unassembled WGS sequence"/>
</dbReference>
<gene>
    <name evidence="3" type="ORF">I6N95_18160</name>
</gene>
<protein>
    <submittedName>
        <fullName evidence="3">GNAT family N-acetyltransferase</fullName>
    </submittedName>
</protein>
<evidence type="ECO:0000256" key="1">
    <source>
        <dbReference type="ARBA" id="ARBA00022679"/>
    </source>
</evidence>
<dbReference type="SUPFAM" id="SSF55729">
    <property type="entry name" value="Acyl-CoA N-acyltransferases (Nat)"/>
    <property type="match status" value="1"/>
</dbReference>
<keyword evidence="1" id="KW-0808">Transferase</keyword>
<dbReference type="Gene3D" id="3.40.630.30">
    <property type="match status" value="1"/>
</dbReference>
<evidence type="ECO:0000313" key="4">
    <source>
        <dbReference type="Proteomes" id="UP000674938"/>
    </source>
</evidence>
<dbReference type="InterPro" id="IPR050769">
    <property type="entry name" value="NAT_camello-type"/>
</dbReference>
<dbReference type="PANTHER" id="PTHR13947">
    <property type="entry name" value="GNAT FAMILY N-ACETYLTRANSFERASE"/>
    <property type="match status" value="1"/>
</dbReference>
<dbReference type="CDD" id="cd04301">
    <property type="entry name" value="NAT_SF"/>
    <property type="match status" value="1"/>
</dbReference>